<accession>A0A8S5UPN3</accession>
<organism evidence="1">
    <name type="scientific">Podoviridae sp. ctG4L18</name>
    <dbReference type="NCBI Taxonomy" id="2825234"/>
    <lineage>
        <taxon>Viruses</taxon>
        <taxon>Duplodnaviria</taxon>
        <taxon>Heunggongvirae</taxon>
        <taxon>Uroviricota</taxon>
        <taxon>Caudoviricetes</taxon>
    </lineage>
</organism>
<evidence type="ECO:0000313" key="1">
    <source>
        <dbReference type="EMBL" id="DAF96395.1"/>
    </source>
</evidence>
<reference evidence="1" key="1">
    <citation type="journal article" date="2021" name="Proc. Natl. Acad. Sci. U.S.A.">
        <title>A Catalog of Tens of Thousands of Viruses from Human Metagenomes Reveals Hidden Associations with Chronic Diseases.</title>
        <authorList>
            <person name="Tisza M.J."/>
            <person name="Buck C.B."/>
        </authorList>
    </citation>
    <scope>NUCLEOTIDE SEQUENCE</scope>
    <source>
        <strain evidence="1">CtG4L18</strain>
    </source>
</reference>
<name>A0A8S5UPN3_9CAUD</name>
<dbReference type="EMBL" id="BK016114">
    <property type="protein sequence ID" value="DAF96395.1"/>
    <property type="molecule type" value="Genomic_DNA"/>
</dbReference>
<proteinExistence type="predicted"/>
<protein>
    <submittedName>
        <fullName evidence="1">Uncharacterized protein</fullName>
    </submittedName>
</protein>
<sequence length="38" mass="4450">MSQLQIVVSTMLQAFRQLMQHLYILDHTHSITALIIRV</sequence>